<dbReference type="SUPFAM" id="SSF63712">
    <property type="entry name" value="Nicotinic receptor ligand binding domain-like"/>
    <property type="match status" value="1"/>
</dbReference>
<dbReference type="InterPro" id="IPR036734">
    <property type="entry name" value="Neur_chan_lig-bd_sf"/>
</dbReference>
<dbReference type="Pfam" id="PF02931">
    <property type="entry name" value="Neur_chan_LBD"/>
    <property type="match status" value="1"/>
</dbReference>
<feature type="transmembrane region" description="Helical" evidence="1">
    <location>
        <begin position="423"/>
        <end position="442"/>
    </location>
</feature>
<feature type="transmembrane region" description="Helical" evidence="1">
    <location>
        <begin position="396"/>
        <end position="417"/>
    </location>
</feature>
<dbReference type="PANTHER" id="PTHR36695:SF12">
    <property type="entry name" value="AGAP008648-PA"/>
    <property type="match status" value="1"/>
</dbReference>
<dbReference type="EMBL" id="JARGDH010000002">
    <property type="protein sequence ID" value="KAL0275402.1"/>
    <property type="molecule type" value="Genomic_DNA"/>
</dbReference>
<accession>A0AAW2HZQ7</accession>
<comment type="caution">
    <text evidence="5">The sequence shown here is derived from an EMBL/GenBank/DDBJ whole genome shotgun (WGS) entry which is preliminary data.</text>
</comment>
<feature type="chain" id="PRO_5043531205" description="Neurotransmitter-gated ion-channel ligand-binding domain-containing protein" evidence="2">
    <location>
        <begin position="19"/>
        <end position="561"/>
    </location>
</feature>
<evidence type="ECO:0008006" key="6">
    <source>
        <dbReference type="Google" id="ProtNLM"/>
    </source>
</evidence>
<keyword evidence="1" id="KW-0472">Membrane</keyword>
<dbReference type="GO" id="GO:0016020">
    <property type="term" value="C:membrane"/>
    <property type="evidence" value="ECO:0007669"/>
    <property type="project" value="InterPro"/>
</dbReference>
<dbReference type="Gene3D" id="2.70.170.10">
    <property type="entry name" value="Neurotransmitter-gated ion-channel ligand-binding domain"/>
    <property type="match status" value="1"/>
</dbReference>
<dbReference type="InterPro" id="IPR006202">
    <property type="entry name" value="Neur_chan_lig-bd"/>
</dbReference>
<evidence type="ECO:0000259" key="4">
    <source>
        <dbReference type="Pfam" id="PF12248"/>
    </source>
</evidence>
<evidence type="ECO:0000259" key="3">
    <source>
        <dbReference type="Pfam" id="PF02931"/>
    </source>
</evidence>
<feature type="domain" description="Neurotransmitter-gated ion-channel ligand-binding" evidence="3">
    <location>
        <begin position="195"/>
        <end position="350"/>
    </location>
</feature>
<reference evidence="5" key="1">
    <citation type="journal article" date="2024" name="Gigascience">
        <title>Chromosome-level genome of the poultry shaft louse Menopon gallinae provides insight into the host-switching and adaptive evolution of parasitic lice.</title>
        <authorList>
            <person name="Xu Y."/>
            <person name="Ma L."/>
            <person name="Liu S."/>
            <person name="Liang Y."/>
            <person name="Liu Q."/>
            <person name="He Z."/>
            <person name="Tian L."/>
            <person name="Duan Y."/>
            <person name="Cai W."/>
            <person name="Li H."/>
            <person name="Song F."/>
        </authorList>
    </citation>
    <scope>NUCLEOTIDE SEQUENCE</scope>
    <source>
        <strain evidence="5">Cailab_2023a</strain>
    </source>
</reference>
<keyword evidence="1" id="KW-0812">Transmembrane</keyword>
<evidence type="ECO:0000313" key="5">
    <source>
        <dbReference type="EMBL" id="KAL0275402.1"/>
    </source>
</evidence>
<name>A0AAW2HZQ7_9NEOP</name>
<dbReference type="PANTHER" id="PTHR36695">
    <property type="entry name" value="AGAP008648-PA"/>
    <property type="match status" value="1"/>
</dbReference>
<evidence type="ECO:0000256" key="1">
    <source>
        <dbReference type="SAM" id="Phobius"/>
    </source>
</evidence>
<dbReference type="InterPro" id="IPR022041">
    <property type="entry name" value="Methyltransf_FA"/>
</dbReference>
<sequence>MEFTLIIIFLIEITKSLAKTNFEECSRQRTFGYEYVKLYSTDILEQKGSKSLIEIFFFEFYVRAASDAHILLSESNHLEDTLAYEIVIGGGKNSFSQIRLFPKDPKTTQYTSNILSPIDYRGFWIKLEANQVIMVGRKGETEPFLFWVNNQPFQIRYFAFTTWNNVKGEWYFNCKDDPYKDSEFMEGEGNLTALERLKNDLLTLYNPTIIPQREGYPEETIEVYLDARYFHLNEKRGELTLSGTAISKWVDWKLFWNPADYDGIENVRVSPYQIWTPNIRVLNSVSSEEESLLRISGNLAVTSKGEIMWMASFHSVTLCVLGYLNWPFDAHNCSLVFGFRNEPLKINIKYMNVSRVYRTEWEIQKLNWQDLLISQFDRVWGVVEIAFKRRDPSFEFLLLPPFLAATVLALVSFWIHPGSPAKLFLNCGNILILFLILMGIGNQVATLVPSTPKIVILYSWSILVMCVPIVLFVGLKYVPPYVILPRLVSSMLNSSFIEILFLLPQNPEKNLRYSHLREHEEKYVSAIRLVTLIERFFFLIYFFALMIPYLCFLTRFELLNF</sequence>
<dbReference type="CDD" id="cd18989">
    <property type="entry name" value="LGIC_ECD_cation"/>
    <property type="match status" value="1"/>
</dbReference>
<feature type="transmembrane region" description="Helical" evidence="1">
    <location>
        <begin position="536"/>
        <end position="556"/>
    </location>
</feature>
<feature type="domain" description="Farnesoic acid O-methyl transferase" evidence="4">
    <location>
        <begin position="31"/>
        <end position="175"/>
    </location>
</feature>
<keyword evidence="1" id="KW-1133">Transmembrane helix</keyword>
<keyword evidence="2" id="KW-0732">Signal</keyword>
<organism evidence="5">
    <name type="scientific">Menopon gallinae</name>
    <name type="common">poultry shaft louse</name>
    <dbReference type="NCBI Taxonomy" id="328185"/>
    <lineage>
        <taxon>Eukaryota</taxon>
        <taxon>Metazoa</taxon>
        <taxon>Ecdysozoa</taxon>
        <taxon>Arthropoda</taxon>
        <taxon>Hexapoda</taxon>
        <taxon>Insecta</taxon>
        <taxon>Pterygota</taxon>
        <taxon>Neoptera</taxon>
        <taxon>Paraneoptera</taxon>
        <taxon>Psocodea</taxon>
        <taxon>Troctomorpha</taxon>
        <taxon>Phthiraptera</taxon>
        <taxon>Amblycera</taxon>
        <taxon>Menoponidae</taxon>
        <taxon>Menopon</taxon>
    </lineage>
</organism>
<evidence type="ECO:0000256" key="2">
    <source>
        <dbReference type="SAM" id="SignalP"/>
    </source>
</evidence>
<dbReference type="GO" id="GO:0005230">
    <property type="term" value="F:extracellular ligand-gated monoatomic ion channel activity"/>
    <property type="evidence" value="ECO:0007669"/>
    <property type="project" value="InterPro"/>
</dbReference>
<protein>
    <recommendedName>
        <fullName evidence="6">Neurotransmitter-gated ion-channel ligand-binding domain-containing protein</fullName>
    </recommendedName>
</protein>
<proteinExistence type="predicted"/>
<feature type="signal peptide" evidence="2">
    <location>
        <begin position="1"/>
        <end position="18"/>
    </location>
</feature>
<feature type="transmembrane region" description="Helical" evidence="1">
    <location>
        <begin position="454"/>
        <end position="475"/>
    </location>
</feature>
<dbReference type="Pfam" id="PF12248">
    <property type="entry name" value="Methyltransf_FA"/>
    <property type="match status" value="1"/>
</dbReference>
<gene>
    <name evidence="5" type="ORF">PYX00_003256</name>
</gene>
<dbReference type="AlphaFoldDB" id="A0AAW2HZQ7"/>